<comment type="caution">
    <text evidence="10">The sequence shown here is derived from an EMBL/GenBank/DDBJ whole genome shotgun (WGS) entry which is preliminary data.</text>
</comment>
<evidence type="ECO:0000256" key="1">
    <source>
        <dbReference type="ARBA" id="ARBA00000681"/>
    </source>
</evidence>
<evidence type="ECO:0000256" key="6">
    <source>
        <dbReference type="ARBA" id="ARBA00023295"/>
    </source>
</evidence>
<dbReference type="PANTHER" id="PTHR31490:SF90">
    <property type="entry name" value="ENDO-1,4-BETA-XYLANASE A"/>
    <property type="match status" value="1"/>
</dbReference>
<dbReference type="EC" id="3.2.1.8" evidence="8"/>
<dbReference type="Pfam" id="PF00331">
    <property type="entry name" value="Glyco_hydro_10"/>
    <property type="match status" value="1"/>
</dbReference>
<evidence type="ECO:0000256" key="4">
    <source>
        <dbReference type="ARBA" id="ARBA00022801"/>
    </source>
</evidence>
<dbReference type="GO" id="GO:0031176">
    <property type="term" value="F:endo-1,4-beta-xylanase activity"/>
    <property type="evidence" value="ECO:0007669"/>
    <property type="project" value="UniProtKB-EC"/>
</dbReference>
<evidence type="ECO:0000256" key="2">
    <source>
        <dbReference type="ARBA" id="ARBA00004851"/>
    </source>
</evidence>
<evidence type="ECO:0000256" key="3">
    <source>
        <dbReference type="ARBA" id="ARBA00022651"/>
    </source>
</evidence>
<sequence length="338" mass="39436">MTNHHRSEPKLKEMFADDFLIGAAVNPLTIEMQEELLSYHFNSITAENEMKFVSVHPAEDTYTFEDADKLAAFARKHGMKMRGHTLVWHNQTTDWLFQDKNGNLVDKATLYERLKSHTDTVVKRYKDDIYAWDVVNEVIADEGEELLRPSKWLEIAGPEFISKAFQFAHEADPSAVLFYNDYNESHPNKRDKIYTLVKSLLDQGTPIHGVGLQAHWNLYDPGLDDIRAAIEKYASLGLQLQLTELDVSMFRFDDTRKDLTEAPEELLEAQAKRYDEMFGILKEYRDHITSVTFWGAADDYTWLDNFPVRGRKNWPFLFDELHQPKRAFHRLVERMVKS</sequence>
<dbReference type="RefSeq" id="WP_063478099.1">
    <property type="nucleotide sequence ID" value="NZ_CP147845.1"/>
</dbReference>
<evidence type="ECO:0000256" key="8">
    <source>
        <dbReference type="RuleBase" id="RU361174"/>
    </source>
</evidence>
<comment type="similarity">
    <text evidence="8">Belongs to the glycosyl hydrolase 10 (cellulase F) family.</text>
</comment>
<accession>A0A163ILC6</accession>
<name>A0A163ILC6_9BACL</name>
<comment type="pathway">
    <text evidence="2">Glycan degradation; xylan degradation.</text>
</comment>
<evidence type="ECO:0000259" key="9">
    <source>
        <dbReference type="PROSITE" id="PS51760"/>
    </source>
</evidence>
<dbReference type="OrthoDB" id="9809277at2"/>
<dbReference type="GO" id="GO:0045493">
    <property type="term" value="P:xylan catabolic process"/>
    <property type="evidence" value="ECO:0007669"/>
    <property type="project" value="UniProtKB-KW"/>
</dbReference>
<dbReference type="AlphaFoldDB" id="A0A163ILC6"/>
<dbReference type="PRINTS" id="PR00134">
    <property type="entry name" value="GLHYDRLASE10"/>
</dbReference>
<dbReference type="InterPro" id="IPR044846">
    <property type="entry name" value="GH10"/>
</dbReference>
<dbReference type="Gene3D" id="3.20.20.80">
    <property type="entry name" value="Glycosidases"/>
    <property type="match status" value="1"/>
</dbReference>
<dbReference type="InterPro" id="IPR001000">
    <property type="entry name" value="GH10_dom"/>
</dbReference>
<comment type="catalytic activity">
    <reaction evidence="1 8">
        <text>Endohydrolysis of (1-&gt;4)-beta-D-xylosidic linkages in xylans.</text>
        <dbReference type="EC" id="3.2.1.8"/>
    </reaction>
</comment>
<keyword evidence="3 10" id="KW-0858">Xylan degradation</keyword>
<protein>
    <recommendedName>
        <fullName evidence="8">Beta-xylanase</fullName>
        <ecNumber evidence="8">3.2.1.8</ecNumber>
    </recommendedName>
</protein>
<evidence type="ECO:0000256" key="5">
    <source>
        <dbReference type="ARBA" id="ARBA00023277"/>
    </source>
</evidence>
<dbReference type="PROSITE" id="PS51760">
    <property type="entry name" value="GH10_2"/>
    <property type="match status" value="1"/>
</dbReference>
<dbReference type="Proteomes" id="UP000076796">
    <property type="component" value="Unassembled WGS sequence"/>
</dbReference>
<dbReference type="SMART" id="SM00633">
    <property type="entry name" value="Glyco_10"/>
    <property type="match status" value="1"/>
</dbReference>
<gene>
    <name evidence="10" type="ORF">AWU65_08825</name>
</gene>
<dbReference type="InterPro" id="IPR017853">
    <property type="entry name" value="GH"/>
</dbReference>
<keyword evidence="11" id="KW-1185">Reference proteome</keyword>
<reference evidence="10" key="1">
    <citation type="journal article" date="2016" name="Genome Announc.">
        <title>Draft genomes of two strains of Paenibacillus glucanolyticus with capability to degrade lignocellulose.</title>
        <authorList>
            <person name="Mathews S.L."/>
            <person name="Pawlak J."/>
            <person name="Grunden A.M."/>
        </authorList>
    </citation>
    <scope>NUCLEOTIDE SEQUENCE [LARGE SCALE GENOMIC DNA]</scope>
    <source>
        <strain evidence="10">SLM1</strain>
    </source>
</reference>
<keyword evidence="5 8" id="KW-0119">Carbohydrate metabolism</keyword>
<keyword evidence="7 8" id="KW-0624">Polysaccharide degradation</keyword>
<dbReference type="EMBL" id="LWMH01000001">
    <property type="protein sequence ID" value="KZS46014.1"/>
    <property type="molecule type" value="Genomic_DNA"/>
</dbReference>
<organism evidence="10 11">
    <name type="scientific">Paenibacillus glucanolyticus</name>
    <dbReference type="NCBI Taxonomy" id="59843"/>
    <lineage>
        <taxon>Bacteria</taxon>
        <taxon>Bacillati</taxon>
        <taxon>Bacillota</taxon>
        <taxon>Bacilli</taxon>
        <taxon>Bacillales</taxon>
        <taxon>Paenibacillaceae</taxon>
        <taxon>Paenibacillus</taxon>
    </lineage>
</organism>
<keyword evidence="6 8" id="KW-0326">Glycosidase</keyword>
<feature type="domain" description="GH10" evidence="9">
    <location>
        <begin position="5"/>
        <end position="334"/>
    </location>
</feature>
<dbReference type="PANTHER" id="PTHR31490">
    <property type="entry name" value="GLYCOSYL HYDROLASE"/>
    <property type="match status" value="1"/>
</dbReference>
<dbReference type="SUPFAM" id="SSF51445">
    <property type="entry name" value="(Trans)glycosidases"/>
    <property type="match status" value="1"/>
</dbReference>
<evidence type="ECO:0000313" key="10">
    <source>
        <dbReference type="EMBL" id="KZS46014.1"/>
    </source>
</evidence>
<dbReference type="STRING" id="59843.A3958_08345"/>
<evidence type="ECO:0000313" key="11">
    <source>
        <dbReference type="Proteomes" id="UP000076796"/>
    </source>
</evidence>
<keyword evidence="4 8" id="KW-0378">Hydrolase</keyword>
<proteinExistence type="inferred from homology"/>
<evidence type="ECO:0000256" key="7">
    <source>
        <dbReference type="ARBA" id="ARBA00023326"/>
    </source>
</evidence>
<dbReference type="GeneID" id="97552587"/>